<organism evidence="1 2">
    <name type="scientific">Caryophanon latum</name>
    <dbReference type="NCBI Taxonomy" id="33977"/>
    <lineage>
        <taxon>Bacteria</taxon>
        <taxon>Bacillati</taxon>
        <taxon>Bacillota</taxon>
        <taxon>Bacilli</taxon>
        <taxon>Bacillales</taxon>
        <taxon>Caryophanaceae</taxon>
        <taxon>Caryophanon</taxon>
    </lineage>
</organism>
<gene>
    <name evidence="1" type="ORF">A6K76_12135</name>
</gene>
<comment type="caution">
    <text evidence="1">The sequence shown here is derived from an EMBL/GenBank/DDBJ whole genome shotgun (WGS) entry which is preliminary data.</text>
</comment>
<dbReference type="Pfam" id="PF07949">
    <property type="entry name" value="YbbR"/>
    <property type="match status" value="3"/>
</dbReference>
<dbReference type="Gene3D" id="2.170.120.40">
    <property type="entry name" value="YbbR-like domain"/>
    <property type="match status" value="2"/>
</dbReference>
<reference evidence="1 2" key="1">
    <citation type="submission" date="2016-07" db="EMBL/GenBank/DDBJ databases">
        <title>Caryophanon latum genome sequencing.</title>
        <authorList>
            <person name="Verma A."/>
            <person name="Pal Y."/>
            <person name="Krishnamurthi S."/>
        </authorList>
    </citation>
    <scope>NUCLEOTIDE SEQUENCE [LARGE SCALE GENOMIC DNA]</scope>
    <source>
        <strain evidence="1 2">DSM 14151</strain>
    </source>
</reference>
<evidence type="ECO:0000313" key="1">
    <source>
        <dbReference type="EMBL" id="OCS89868.1"/>
    </source>
</evidence>
<evidence type="ECO:0000313" key="2">
    <source>
        <dbReference type="Proteomes" id="UP000093482"/>
    </source>
</evidence>
<dbReference type="Gene3D" id="2.170.120.30">
    <property type="match status" value="1"/>
</dbReference>
<dbReference type="PANTHER" id="PTHR37804:SF1">
    <property type="entry name" value="CDAA REGULATORY PROTEIN CDAR"/>
    <property type="match status" value="1"/>
</dbReference>
<evidence type="ECO:0008006" key="3">
    <source>
        <dbReference type="Google" id="ProtNLM"/>
    </source>
</evidence>
<dbReference type="RefSeq" id="WP_066464997.1">
    <property type="nucleotide sequence ID" value="NZ_MATO01000039.1"/>
</dbReference>
<proteinExistence type="predicted"/>
<dbReference type="InterPro" id="IPR053154">
    <property type="entry name" value="c-di-AMP_regulator"/>
</dbReference>
<dbReference type="OrthoDB" id="2960905at2"/>
<protein>
    <recommendedName>
        <fullName evidence="3">YbbR-like domain-containing protein YbbR</fullName>
    </recommendedName>
</protein>
<dbReference type="Proteomes" id="UP000093482">
    <property type="component" value="Unassembled WGS sequence"/>
</dbReference>
<accession>A0A1C0YRR8</accession>
<dbReference type="PANTHER" id="PTHR37804">
    <property type="entry name" value="CDAA REGULATORY PROTEIN CDAR"/>
    <property type="match status" value="1"/>
</dbReference>
<sequence>MDSKWTLRLTALGLALLLFFTVRSELNPAQTEGRVDNQGSFEILRDVPLEVFYDDATLIVTGMPETVDVTIQGSSKDVTQATLFKDFTVFADLESLSIGQHQVALQHENLSDNLTVTIEPALVEVTIDEKVSKEFTIEPEINTRLIGENYSLRSIQVSPNKVLVTGAKTVVESINAVKATASPDEVINDDFTQLVNVKVLDRDLNRLNVTTSPEQVRVDVSLEPYSKRVPLVLSEQGELPDGLTLEHISLQQQSAKLYGTKSFIESLAEYAIEVDLSKIKQSGTQKITIPLKDGVTSVEPTSVTVEIDVAEKEEG</sequence>
<keyword evidence="2" id="KW-1185">Reference proteome</keyword>
<dbReference type="AlphaFoldDB" id="A0A1C0YRR8"/>
<dbReference type="InterPro" id="IPR012505">
    <property type="entry name" value="YbbR"/>
</dbReference>
<dbReference type="EMBL" id="MATO01000039">
    <property type="protein sequence ID" value="OCS89868.1"/>
    <property type="molecule type" value="Genomic_DNA"/>
</dbReference>
<name>A0A1C0YRR8_9BACL</name>